<feature type="coiled-coil region" evidence="14">
    <location>
        <begin position="437"/>
        <end position="464"/>
    </location>
</feature>
<dbReference type="FunFam" id="3.20.180.20:FF:000001">
    <property type="entry name" value="Dynein axonemal heavy chain 5"/>
    <property type="match status" value="1"/>
</dbReference>
<dbReference type="Pfam" id="PF12781">
    <property type="entry name" value="AAA_9"/>
    <property type="match status" value="1"/>
</dbReference>
<keyword evidence="5" id="KW-0677">Repeat</keyword>
<dbReference type="Gene3D" id="6.10.140.1060">
    <property type="match status" value="1"/>
</dbReference>
<feature type="domain" description="AAA+ ATPase" evidence="15">
    <location>
        <begin position="2103"/>
        <end position="2251"/>
    </location>
</feature>
<keyword evidence="6" id="KW-0547">Nucleotide-binding</keyword>
<dbReference type="FunFam" id="1.20.58.1120:FF:000002">
    <property type="entry name" value="Dynein heavy chain 9, axonemal"/>
    <property type="match status" value="1"/>
</dbReference>
<dbReference type="InterPro" id="IPR024743">
    <property type="entry name" value="Dynein_HC_stalk"/>
</dbReference>
<evidence type="ECO:0000256" key="5">
    <source>
        <dbReference type="ARBA" id="ARBA00022737"/>
    </source>
</evidence>
<reference evidence="16" key="2">
    <citation type="submission" date="2025-09" db="UniProtKB">
        <authorList>
            <consortium name="Ensembl"/>
        </authorList>
    </citation>
    <scope>IDENTIFICATION</scope>
</reference>
<keyword evidence="9 14" id="KW-0175">Coiled coil</keyword>
<dbReference type="SMART" id="SM00382">
    <property type="entry name" value="AAA"/>
    <property type="match status" value="3"/>
</dbReference>
<dbReference type="InterPro" id="IPR043157">
    <property type="entry name" value="Dynein_AAA1S"/>
</dbReference>
<evidence type="ECO:0000256" key="9">
    <source>
        <dbReference type="ARBA" id="ARBA00023054"/>
    </source>
</evidence>
<dbReference type="FunFam" id="1.10.287.2620:FF:000004">
    <property type="entry name" value="Dynein axonemal heavy chain 17"/>
    <property type="match status" value="1"/>
</dbReference>
<evidence type="ECO:0000256" key="12">
    <source>
        <dbReference type="ARBA" id="ARBA00023212"/>
    </source>
</evidence>
<dbReference type="FunFam" id="3.40.50.300:FF:000219">
    <property type="entry name" value="Dynein axonemal heavy chain 17"/>
    <property type="match status" value="1"/>
</dbReference>
<comment type="subcellular location">
    <subcellularLocation>
        <location evidence="1">Cytoplasm</location>
        <location evidence="1">Cytoskeleton</location>
        <location evidence="1">Cilium axoneme</location>
    </subcellularLocation>
</comment>
<dbReference type="InterPro" id="IPR042222">
    <property type="entry name" value="Dynein_2_N"/>
</dbReference>
<dbReference type="InterPro" id="IPR013594">
    <property type="entry name" value="Dynein_heavy_tail"/>
</dbReference>
<evidence type="ECO:0000256" key="13">
    <source>
        <dbReference type="ARBA" id="ARBA00023273"/>
    </source>
</evidence>
<evidence type="ECO:0000256" key="8">
    <source>
        <dbReference type="ARBA" id="ARBA00023017"/>
    </source>
</evidence>
<evidence type="ECO:0000256" key="11">
    <source>
        <dbReference type="ARBA" id="ARBA00023175"/>
    </source>
</evidence>
<dbReference type="GeneTree" id="ENSGT00940000154076"/>
<evidence type="ECO:0000256" key="7">
    <source>
        <dbReference type="ARBA" id="ARBA00022840"/>
    </source>
</evidence>
<evidence type="ECO:0000256" key="2">
    <source>
        <dbReference type="ARBA" id="ARBA00008887"/>
    </source>
</evidence>
<keyword evidence="17" id="KW-1185">Reference proteome</keyword>
<dbReference type="PANTHER" id="PTHR45703:SF12">
    <property type="entry name" value="DYNEIN AXONEMAL HEAVY CHAIN 11"/>
    <property type="match status" value="1"/>
</dbReference>
<dbReference type="InterPro" id="IPR041466">
    <property type="entry name" value="Dynein_AAA5_ext"/>
</dbReference>
<dbReference type="InterPro" id="IPR041589">
    <property type="entry name" value="DNAH3_AAA_lid_1"/>
</dbReference>
<dbReference type="FunFam" id="1.10.8.1220:FF:000001">
    <property type="entry name" value="Dynein axonemal heavy chain 5"/>
    <property type="match status" value="1"/>
</dbReference>
<dbReference type="Pfam" id="PF03028">
    <property type="entry name" value="Dynein_heavy"/>
    <property type="match status" value="1"/>
</dbReference>
<feature type="domain" description="AAA+ ATPase" evidence="15">
    <location>
        <begin position="1777"/>
        <end position="1907"/>
    </location>
</feature>
<dbReference type="FunFam" id="3.40.50.300:FF:000411">
    <property type="entry name" value="dynein heavy chain 17, axonemal"/>
    <property type="match status" value="1"/>
</dbReference>
<evidence type="ECO:0000256" key="1">
    <source>
        <dbReference type="ARBA" id="ARBA00004430"/>
    </source>
</evidence>
<keyword evidence="11" id="KW-0505">Motor protein</keyword>
<dbReference type="Gene3D" id="1.10.8.720">
    <property type="entry name" value="Region D6 of dynein motor"/>
    <property type="match status" value="1"/>
</dbReference>
<organism evidence="16 17">
    <name type="scientific">Hippocampus comes</name>
    <name type="common">Tiger tail seahorse</name>
    <dbReference type="NCBI Taxonomy" id="109280"/>
    <lineage>
        <taxon>Eukaryota</taxon>
        <taxon>Metazoa</taxon>
        <taxon>Chordata</taxon>
        <taxon>Craniata</taxon>
        <taxon>Vertebrata</taxon>
        <taxon>Euteleostomi</taxon>
        <taxon>Actinopterygii</taxon>
        <taxon>Neopterygii</taxon>
        <taxon>Teleostei</taxon>
        <taxon>Neoteleostei</taxon>
        <taxon>Acanthomorphata</taxon>
        <taxon>Syngnathiaria</taxon>
        <taxon>Syngnathiformes</taxon>
        <taxon>Syngnathoidei</taxon>
        <taxon>Syngnathidae</taxon>
        <taxon>Hippocampus</taxon>
    </lineage>
</organism>
<dbReference type="InterPro" id="IPR024317">
    <property type="entry name" value="Dynein_heavy_chain_D4_dom"/>
</dbReference>
<evidence type="ECO:0000313" key="16">
    <source>
        <dbReference type="Ensembl" id="ENSHCOP00000017731.1"/>
    </source>
</evidence>
<dbReference type="Gene3D" id="1.20.58.1120">
    <property type="match status" value="1"/>
</dbReference>
<dbReference type="Gene3D" id="1.20.1270.280">
    <property type="match status" value="1"/>
</dbReference>
<dbReference type="Pfam" id="PF08385">
    <property type="entry name" value="DHC_N1"/>
    <property type="match status" value="2"/>
</dbReference>
<feature type="coiled-coil region" evidence="14">
    <location>
        <begin position="2600"/>
        <end position="2693"/>
    </location>
</feature>
<dbReference type="Gene3D" id="3.40.50.300">
    <property type="entry name" value="P-loop containing nucleotide triphosphate hydrolases"/>
    <property type="match status" value="7"/>
</dbReference>
<dbReference type="Ensembl" id="ENSHCOT00000013039.1">
    <property type="protein sequence ID" value="ENSHCOP00000017731.1"/>
    <property type="gene ID" value="ENSHCOG00000001806.1"/>
</dbReference>
<dbReference type="Pfam" id="PF12777">
    <property type="entry name" value="MT"/>
    <property type="match status" value="1"/>
</dbReference>
<evidence type="ECO:0000256" key="6">
    <source>
        <dbReference type="ARBA" id="ARBA00022741"/>
    </source>
</evidence>
<dbReference type="Pfam" id="PF12774">
    <property type="entry name" value="AAA_6"/>
    <property type="match status" value="1"/>
</dbReference>
<dbReference type="InterPro" id="IPR041658">
    <property type="entry name" value="AAA_lid_11"/>
</dbReference>
<dbReference type="SUPFAM" id="SSF52540">
    <property type="entry name" value="P-loop containing nucleoside triphosphate hydrolases"/>
    <property type="match status" value="4"/>
</dbReference>
<dbReference type="InterPro" id="IPR026983">
    <property type="entry name" value="DHC"/>
</dbReference>
<keyword evidence="10" id="KW-0969">Cilium</keyword>
<dbReference type="FunFam" id="3.40.50.300:FF:002141">
    <property type="entry name" value="Dynein heavy chain"/>
    <property type="match status" value="1"/>
</dbReference>
<dbReference type="Gene3D" id="3.10.490.20">
    <property type="match status" value="1"/>
</dbReference>
<dbReference type="Pfam" id="PF12780">
    <property type="entry name" value="AAA_8"/>
    <property type="match status" value="1"/>
</dbReference>
<dbReference type="FunFam" id="3.40.50.300:FF:000945">
    <property type="entry name" value="Dynein axonemal heavy chain 9"/>
    <property type="match status" value="1"/>
</dbReference>
<dbReference type="GO" id="GO:0005930">
    <property type="term" value="C:axoneme"/>
    <property type="evidence" value="ECO:0007669"/>
    <property type="project" value="UniProtKB-SubCell"/>
</dbReference>
<reference evidence="16" key="1">
    <citation type="submission" date="2025-08" db="UniProtKB">
        <authorList>
            <consortium name="Ensembl"/>
        </authorList>
    </citation>
    <scope>IDENTIFICATION</scope>
</reference>
<keyword evidence="13" id="KW-0966">Cell projection</keyword>
<dbReference type="FunFam" id="1.20.140.100:FF:000001">
    <property type="entry name" value="dynein heavy chain 17, axonemal"/>
    <property type="match status" value="1"/>
</dbReference>
<dbReference type="Gene3D" id="1.20.920.30">
    <property type="match status" value="2"/>
</dbReference>
<keyword evidence="3" id="KW-0963">Cytoplasm</keyword>
<dbReference type="Gene3D" id="1.10.287.2620">
    <property type="match status" value="1"/>
</dbReference>
<dbReference type="InterPro" id="IPR004273">
    <property type="entry name" value="Dynein_heavy_D6_P-loop"/>
</dbReference>
<dbReference type="Pfam" id="PF18198">
    <property type="entry name" value="AAA_lid_11"/>
    <property type="match status" value="1"/>
</dbReference>
<keyword evidence="8" id="KW-0243">Dynein</keyword>
<dbReference type="FunFam" id="1.20.1270.280:FF:000003">
    <property type="entry name" value="Dynein axonemal heavy chain 17"/>
    <property type="match status" value="1"/>
</dbReference>
<dbReference type="InterPro" id="IPR042219">
    <property type="entry name" value="AAA_lid_11_sf"/>
</dbReference>
<evidence type="ECO:0000256" key="4">
    <source>
        <dbReference type="ARBA" id="ARBA00022701"/>
    </source>
</evidence>
<dbReference type="Pfam" id="PF12775">
    <property type="entry name" value="AAA_7"/>
    <property type="match status" value="1"/>
</dbReference>
<dbReference type="Pfam" id="PF17857">
    <property type="entry name" value="AAA_lid_1"/>
    <property type="match status" value="1"/>
</dbReference>
<dbReference type="Pfam" id="PF08393">
    <property type="entry name" value="DHC_N2"/>
    <property type="match status" value="1"/>
</dbReference>
<keyword evidence="12" id="KW-0206">Cytoskeleton</keyword>
<sequence>VLVCVLSNSLNHEEWPQVVSEDIRRHLEKLRSIVVTLRGRAEGRTLLPLPLGVLDGGLLYSIETLIVQWSGQIWNVLKKDSGALLLQGEHPGPNAELQFWTSQRENLLAIQSQFQIQSHKVKQIMEILRRVKSSYHSSFQDVSVKVNDALEAEDIDLYLRPLRRLISSLEETSFPQVDTLLPPLFHTLCLIWSRSRHYCAPRRMVVLLREFCNLILEKQAFAYLIPEELFKMELEEGQERVQMTIYVLRTFKQLFHAHRQKILKYFQHGQTVKLWDFPTSLVFRRSDRIMERLLMIEELFASALDFLKLEKVELGGSRGKILSEMVFSMSEEFQDRWRALRESKYDPLDYTNDDFIHQHRYFMEQNKDFDQRLGTVLNLAFQYSQNLKSTFKLLQIFGNLLERPRIHQLFSPNYIALLDMFNQELNHCQVLFRPLGGTEADAALRKCERLLEALEQQDQELFSQWAEGLEEICQRHLEDPLLTLNTNTGLFHVNFSLALRSVLKEVKYLGMLKTQNIPKAALRLFSKREQLCLQTQTLILVTQWYNHLQSTILDVELGLVKDEMESTRRKLDPALRELTWAQDDVWDYIKENESLLAVSDLNSSEWQTYTDYVDHMIVAGFSRAIQCSFQYLLDNTDPAQRVYPLFEVQLVLNGREMCFNPPLDLGERGNFFDIVDSMLANVLNMASFIPRVAKHTHRDDYQINRFESLHERVSKMEDGRVFCSWLQLNIRPFKRTLMNVIKRWSWMFKEHLLNHVHQELSSFVHDTAQGLSNNLSDGDYAGLVDIMGHLMAMRDRQISIEQHFKPLKSTAELLKAYGQQLPESVYTQLQQELPERWKSLRKIALTVKQEVAPLQSNQVSVIRRKCARFEVKQYEFRERFHAEAIFKSSAEEPYKQIDKSDRGVAAMEAEMKALQDTADLFEVSFPDYKQLRQCRTDIIHVKAVWDMVIFVKSIEDWTKTPWKEINIEQMDMELRRFAKEMKMLDKDVRLWDVYVGLESIVKNLLTSLRAVNELQNSAVRERHWQQLMNTTKVTFVMGEHTTLGNLLELQLHRVEDEVKNIVDKAVKEMAIEKVLSEIKETWSLMSLSYDTHPSTGIPLLKADENLIETLEDNQVQLQNILMSKHVEYFQPQVSEWQRKLMVADLVISLWMSVQRTWAHLNSIFTNSQDIRRQLASDAERFQGIHNDFQVVRNLNALEVTNRPGFQENLEALQQSVCEKALAEYLETKRLTFPRFYFVSSSDLLEIVSKGTQPKQVTRHLLKLFDNIADLRFRESRRGEGVAANEEAVAIGMYSREGEYVPFSEPCVCEGQAECWLGALESAMRRTIQKEIQEAVTAYEDKPRDLWLFDYPAQVGLTGSQVWWATDVGIAFARVEEGFDTALKEYNKKQITQLNSLIHMLLGDLTPGDRQKIMTVCTIDVHARDVVANLITQKVTTGQAFAWLSQLRHRWDDETRHCYVNICDAQFRFSYEYLGNTNRLVITPLTDRCYITLTQSLHLTMSGAPSGPAGTGKTETTKDLGRSLGIMVYVFNCSEQMDYKSIGNIYKGLAQTGVWGCFDEFNRISVEVLSVVAVQVKTIQDAVRNKKHFHFLGEEIELKQTVGIFITLNPGYAGRAELPENLKALFPCAMVIPDFELICEIMLVAEGFIGARLLARKFISLYTLCKELLSKQDHYDWGLRAVKSVLVVAGSLNREERSRPEEQVLMRALRDFNLPKIVTTDVPIFLALISDLFPQLDVPRKRDPELENAVRQSVSELSLQPEENFILKVTQLEELLTVRHSVFVVGGPGTGKSQILKTLHRTYTNMKMKPVWNDINPKAVTTDELFGYLHPATREWKDVFSTTMRELTSGTHDGPKWIVLDGDIDPMWIESLNTVMDDNKVLTLASNERISLSSSMRLLFEISHLKAATPATVSRAGILYVNPQDVGWTSFVTSWIETRKAQSERANLTILFDKYVPYCLEQVRCNLKTITPIPENSMVQTLCSLLDCLLTDCNAPPDSPRELYEIYFVFACVWAFGGALFRDHLRDYRAEFSRWWSKEMRAVKFPSQGTVFDYFIDPETKKFTPWSEKMVSFELEMDVPLQTVLVHTPETICLTYFMDLLLNRGKPIMLVGNAGVGKTILVSDKVSKLQEEYMVAKVPFNYYTTSAMLQALEKPLEKKAGRKFGPPTTKRLIYFIDDLNMPKVDVYGTVQPHTLIRQHLDYHHYDRQKLVLKEISNCQYITCMNPMAGSFSINPRLQRHFSVFSVHFPGADALATIFSSILSAHFLQGGFSYGVSRSVGSLGILFAQPECIRYPTDLVHLWLHESSRVYSDKLMEAKDVELFNKILLDTGKRYFEDWEKLQKMLVETLEHYNELHAVMGLVLFEEAIQHCRISRILEAPYGNALLVGVGGSGKQSLCRLAAFLSTLEVFQITLRKGYSFSDLKGDIAALYMKVGVKNIGTVFLHSDAQIPDESFLVLINDMLASDIPDLFSDEEVDAIVTSVRMELRGLGLLDTRDNCWNFFIERIRRQLKVVLCFSPVGFTLRTRARKFPALVNCTAIDWFHPWPQLALQSVSTTFVEKIPGLEVSAKYQQNEKHFNYTTPKSFLEFMKLYGNLLGKKRTELSQKMERLENGLQKLQSTASQVEDLKAKLAAQEVELCQRNMDIEALIAKIGQQTDKLSQERAGADAEEHKMEEIQAEVSKQQRETEEDLAKAEPALQAANAALNTLNRLNLTELRTFPNPPVIVTNVTAAVVVLLAPQGKIPKDRSWKASKVVMSKVDDFLQALVNFDKEHIPEATVKVVRDDYLSDPEFNPEFVHHKSSAAAGLCAWVINMIRFHEQVNREVAKKRMCLSQANADLAEAADKLQVIRKQLAELDSSLEALTGEFEKATSEKLRYQEEVNRTNKTIELANRLVKGLQENVRWAHSVARYHEQEATLCGDVLLTAAFISYAGPFSKKYRKELVDNLWRPFLRSQKIPIPMTADLDPVCMLTDSAMVAQWNNEGLPGDEMSTQNATIHTNCESYVDVIEQAVVAGNTVLIENIEETIDPVLDPLLGRHTIKKGCIKVGDKECFFHPGFRLILHTKLAKPHYKPEIQAQTTLINFTVTRDGLEDQLLAQVVNQERPDLEHLKVLTKQQNMFKIELKVLEDELLSRLSAAESNFLGDNLLVEKLESTKHTAAEIEMKVVEAKVNEVKINQAREHYRPVAIRASLLYFIMNELNKINPMYQFSLKAFNVVFHKAVAMVEACEDVTARVKTLIDCVTYSTFNYISMGLFERDKLTFAAQLAFQQLLLMTKEIEVRELDFLLRFDIDHSYVSPLDFLSDAAWSAIKVFRGLDRDIEGSPKRWKKLVESECPEKEKFPQEWTGKRTLQKLIMMRALRPDRMTYAVNFVEENLGVKYTEGRKTEFAKSFRESGPASPMFFILSPGVDPLKDVESLRKLDFTIDLGKLHNVSLGQGQEAVAEVAMETAAKEGHWVILQNIHLVARWLGSLEKLLERYCGGSHPDYRVFMSAEPAPTIQEHIIPQGILDQCSREQEFKTILFSLCYFHACVAERRKFGPQGWNRRYPFNPGDLTISVNVLYNYLEANAQVPWEDLRYLFGEIMYGGHISDDWDRRLCRTYLEEYMQTNQQGYHNFIDEMLPHESPVHYGLHPNAEIDFLTVTSDNLFHTLLELQSPDAVMGEGATGTLEEKQVKTVLDEVLEKLPEGYSMTDISAKTTERSPYILVCFQECERMNMLIGEIRRSLKELDMGLRGELAISPEMERMQTALFLDNVPDAWTKLAYPSTYSYNDVLQRCKELDSWTQDLSLPTVVWLSGLFNPQSFLTVMQSLARKNEWPLDKVNLTVDVTKKFKEEFNQPAREGAYVYGLYMEARWDTQAGVITEARLKELTPAMPVISVRAVPNDRQETRNIYECPLYKTKIRGPTYVWTLSLKTRERPAKWVLAGVALLLSV</sequence>
<dbReference type="FunFam" id="3.10.490.20:FF:000002">
    <property type="entry name" value="Dynein axonemal heavy chain 17"/>
    <property type="match status" value="1"/>
</dbReference>
<dbReference type="InterPro" id="IPR003593">
    <property type="entry name" value="AAA+_ATPase"/>
</dbReference>
<dbReference type="Pfam" id="PF18199">
    <property type="entry name" value="Dynein_C"/>
    <property type="match status" value="1"/>
</dbReference>
<dbReference type="FunFam" id="1.10.472.130:FF:000001">
    <property type="entry name" value="Dynein, axonemal, heavy chain 9"/>
    <property type="match status" value="1"/>
</dbReference>
<dbReference type="GO" id="GO:0051959">
    <property type="term" value="F:dynein light intermediate chain binding"/>
    <property type="evidence" value="ECO:0007669"/>
    <property type="project" value="InterPro"/>
</dbReference>
<name>A0A3Q2YI49_HIPCM</name>
<protein>
    <submittedName>
        <fullName evidence="16">Dynein heavy chain 11, axonemal-like</fullName>
    </submittedName>
</protein>
<dbReference type="PANTHER" id="PTHR45703">
    <property type="entry name" value="DYNEIN HEAVY CHAIN"/>
    <property type="match status" value="1"/>
</dbReference>
<comment type="similarity">
    <text evidence="2">Belongs to the dynein heavy chain family.</text>
</comment>
<dbReference type="OMA" id="MREMFNI"/>
<dbReference type="Gene3D" id="1.10.8.1220">
    <property type="match status" value="1"/>
</dbReference>
<dbReference type="Gene3D" id="3.20.180.20">
    <property type="entry name" value="Dynein heavy chain, N-terminal domain 2"/>
    <property type="match status" value="1"/>
</dbReference>
<evidence type="ECO:0000259" key="15">
    <source>
        <dbReference type="SMART" id="SM00382"/>
    </source>
</evidence>
<dbReference type="GO" id="GO:0008569">
    <property type="term" value="F:minus-end-directed microtubule motor activity"/>
    <property type="evidence" value="ECO:0007669"/>
    <property type="project" value="InterPro"/>
</dbReference>
<dbReference type="InterPro" id="IPR013602">
    <property type="entry name" value="Dynein_heavy_linker"/>
</dbReference>
<dbReference type="Proteomes" id="UP000264820">
    <property type="component" value="Unplaced"/>
</dbReference>
<dbReference type="GO" id="GO:0030286">
    <property type="term" value="C:dynein complex"/>
    <property type="evidence" value="ECO:0007669"/>
    <property type="project" value="UniProtKB-KW"/>
</dbReference>
<dbReference type="FunFam" id="1.10.8.720:FF:000002">
    <property type="entry name" value="Dynein heavy chain 9, axonemal"/>
    <property type="match status" value="1"/>
</dbReference>
<proteinExistence type="inferred from homology"/>
<keyword evidence="4" id="KW-0493">Microtubule</keyword>
<dbReference type="GO" id="GO:0005874">
    <property type="term" value="C:microtubule"/>
    <property type="evidence" value="ECO:0007669"/>
    <property type="project" value="UniProtKB-KW"/>
</dbReference>
<dbReference type="Gene3D" id="1.20.140.100">
    <property type="entry name" value="Dynein heavy chain, N-terminal domain 2"/>
    <property type="match status" value="1"/>
</dbReference>
<dbReference type="InterPro" id="IPR042228">
    <property type="entry name" value="Dynein_linker_3"/>
</dbReference>
<dbReference type="GO" id="GO:0045505">
    <property type="term" value="F:dynein intermediate chain binding"/>
    <property type="evidence" value="ECO:0007669"/>
    <property type="project" value="InterPro"/>
</dbReference>
<dbReference type="GO" id="GO:0097729">
    <property type="term" value="C:9+2 motile cilium"/>
    <property type="evidence" value="ECO:0007669"/>
    <property type="project" value="UniProtKB-ARBA"/>
</dbReference>
<dbReference type="Gene3D" id="1.10.8.710">
    <property type="match status" value="1"/>
</dbReference>
<feature type="coiled-coil region" evidence="14">
    <location>
        <begin position="2832"/>
        <end position="2901"/>
    </location>
</feature>
<dbReference type="InterPro" id="IPR035699">
    <property type="entry name" value="AAA_6"/>
</dbReference>
<dbReference type="FunFam" id="1.20.920.20:FF:000003">
    <property type="entry name" value="Dynein axonemal heavy chain 17"/>
    <property type="match status" value="1"/>
</dbReference>
<dbReference type="Gene3D" id="1.20.920.20">
    <property type="match status" value="1"/>
</dbReference>
<dbReference type="InterPro" id="IPR027417">
    <property type="entry name" value="P-loop_NTPase"/>
</dbReference>
<dbReference type="GO" id="GO:0005524">
    <property type="term" value="F:ATP binding"/>
    <property type="evidence" value="ECO:0007669"/>
    <property type="project" value="UniProtKB-KW"/>
</dbReference>
<keyword evidence="7" id="KW-0067">ATP-binding</keyword>
<dbReference type="InterPro" id="IPR041228">
    <property type="entry name" value="Dynein_C"/>
</dbReference>
<dbReference type="Gene3D" id="1.10.472.130">
    <property type="match status" value="1"/>
</dbReference>
<feature type="domain" description="AAA+ ATPase" evidence="15">
    <location>
        <begin position="1501"/>
        <end position="1635"/>
    </location>
</feature>
<dbReference type="GO" id="GO:0007018">
    <property type="term" value="P:microtubule-based movement"/>
    <property type="evidence" value="ECO:0007669"/>
    <property type="project" value="InterPro"/>
</dbReference>
<dbReference type="FunFam" id="1.10.8.710:FF:000002">
    <property type="entry name" value="dynein heavy chain 17, axonemal"/>
    <property type="match status" value="1"/>
</dbReference>
<dbReference type="InterPro" id="IPR043160">
    <property type="entry name" value="Dynein_C_barrel"/>
</dbReference>
<evidence type="ECO:0000256" key="10">
    <source>
        <dbReference type="ARBA" id="ARBA00023069"/>
    </source>
</evidence>
<evidence type="ECO:0000256" key="14">
    <source>
        <dbReference type="SAM" id="Coils"/>
    </source>
</evidence>
<dbReference type="Pfam" id="PF17852">
    <property type="entry name" value="Dynein_AAA_lid"/>
    <property type="match status" value="1"/>
</dbReference>
<dbReference type="STRING" id="109280.ENSHCOP00000017731"/>
<evidence type="ECO:0000313" key="17">
    <source>
        <dbReference type="Proteomes" id="UP000264820"/>
    </source>
</evidence>
<evidence type="ECO:0000256" key="3">
    <source>
        <dbReference type="ARBA" id="ARBA00022490"/>
    </source>
</evidence>
<dbReference type="InterPro" id="IPR035706">
    <property type="entry name" value="AAA_9"/>
</dbReference>
<accession>A0A3Q2YI49</accession>